<keyword evidence="4" id="KW-0274">FAD</keyword>
<accession>A0A8T6Z9X9</accession>
<reference evidence="8" key="2">
    <citation type="submission" date="2020-04" db="EMBL/GenBank/DDBJ databases">
        <authorList>
            <person name="Alexandrino P."/>
            <person name="Mendonca T."/>
            <person name="Guaman L."/>
            <person name="Cherix J."/>
            <person name="Lozano-Sakalauskas G."/>
            <person name="Fujita A."/>
            <person name="Filho E.R."/>
            <person name="Long P."/>
            <person name="Padilla G."/>
            <person name="Taciro M.K."/>
            <person name="Gomez J.G."/>
            <person name="Silva L.F."/>
            <person name="Torres M."/>
        </authorList>
    </citation>
    <scope>NUCLEOTIDE SEQUENCE</scope>
    <source>
        <strain evidence="8">LMG 19450</strain>
    </source>
</reference>
<evidence type="ECO:0000256" key="2">
    <source>
        <dbReference type="ARBA" id="ARBA00010790"/>
    </source>
</evidence>
<dbReference type="PANTHER" id="PTHR42784">
    <property type="entry name" value="PYRANOSE 2-OXIDASE"/>
    <property type="match status" value="1"/>
</dbReference>
<dbReference type="Proteomes" id="UP000030460">
    <property type="component" value="Unassembled WGS sequence"/>
</dbReference>
<evidence type="ECO:0000313" key="8">
    <source>
        <dbReference type="EMBL" id="NLP61636.1"/>
    </source>
</evidence>
<dbReference type="EMBL" id="JTDB02000002">
    <property type="protein sequence ID" value="NLP61636.1"/>
    <property type="molecule type" value="Genomic_DNA"/>
</dbReference>
<feature type="domain" description="FAD dependent oxidoreductase" evidence="6">
    <location>
        <begin position="21"/>
        <end position="261"/>
    </location>
</feature>
<gene>
    <name evidence="8" type="ORF">NH14_010760</name>
</gene>
<evidence type="ECO:0000259" key="7">
    <source>
        <dbReference type="Pfam" id="PF05199"/>
    </source>
</evidence>
<organism evidence="8 9">
    <name type="scientific">Paraburkholderia sacchari</name>
    <dbReference type="NCBI Taxonomy" id="159450"/>
    <lineage>
        <taxon>Bacteria</taxon>
        <taxon>Pseudomonadati</taxon>
        <taxon>Pseudomonadota</taxon>
        <taxon>Betaproteobacteria</taxon>
        <taxon>Burkholderiales</taxon>
        <taxon>Burkholderiaceae</taxon>
        <taxon>Paraburkholderia</taxon>
    </lineage>
</organism>
<dbReference type="Pfam" id="PF01266">
    <property type="entry name" value="DAO"/>
    <property type="match status" value="1"/>
</dbReference>
<dbReference type="Pfam" id="PF05199">
    <property type="entry name" value="GMC_oxred_C"/>
    <property type="match status" value="1"/>
</dbReference>
<evidence type="ECO:0000256" key="3">
    <source>
        <dbReference type="ARBA" id="ARBA00022630"/>
    </source>
</evidence>
<name>A0A8T6Z9X9_9BURK</name>
<dbReference type="SUPFAM" id="SSF51905">
    <property type="entry name" value="FAD/NAD(P)-binding domain"/>
    <property type="match status" value="1"/>
</dbReference>
<evidence type="ECO:0000256" key="1">
    <source>
        <dbReference type="ARBA" id="ARBA00001974"/>
    </source>
</evidence>
<keyword evidence="3" id="KW-0285">Flavoprotein</keyword>
<dbReference type="InterPro" id="IPR007867">
    <property type="entry name" value="GMC_OxRtase_C"/>
</dbReference>
<comment type="similarity">
    <text evidence="2">Belongs to the GMC oxidoreductase family.</text>
</comment>
<keyword evidence="9" id="KW-1185">Reference proteome</keyword>
<evidence type="ECO:0000313" key="9">
    <source>
        <dbReference type="Proteomes" id="UP000030460"/>
    </source>
</evidence>
<proteinExistence type="inferred from homology"/>
<keyword evidence="5" id="KW-0560">Oxidoreductase</keyword>
<dbReference type="OrthoDB" id="9787779at2"/>
<dbReference type="GO" id="GO:0016614">
    <property type="term" value="F:oxidoreductase activity, acting on CH-OH group of donors"/>
    <property type="evidence" value="ECO:0007669"/>
    <property type="project" value="InterPro"/>
</dbReference>
<dbReference type="InterPro" id="IPR036188">
    <property type="entry name" value="FAD/NAD-bd_sf"/>
</dbReference>
<evidence type="ECO:0000256" key="4">
    <source>
        <dbReference type="ARBA" id="ARBA00022827"/>
    </source>
</evidence>
<dbReference type="AlphaFoldDB" id="A0A8T6Z9X9"/>
<sequence length="593" mass="65371">MTHFIDFEADAASPIGCEPFDLIVVGSGAAGLTIVRELSGHGLKILLLESGGLEESSNHEALNKVEVQGALNDANMREARQKFHAYQLKFWSAEIQKFGVRCRVLGGSTTGWAGKVAPFDTTDFIQRDWIPNSGWPIDSATIAPYIDRAAEWLDLGPTIHDRTFWGTAKLKEPTEVSRMQHLTSYFWQFSRSRHDAKDIMRFGPDFMREAHDNVTVLFNATVSAVNVDADGITGVHIISSLSGSRRRTVESAHVVLAAGAIENARLLLMSKDLAGGALGNQHDVVGRYLTDHPCIALGVVSPDSHARVATLLGFFPLRLKYRAFMYFHGLALRHEVQQGERLPNMAVFAHMRISDDDPMVALKRLIRRQSERPVSDVLLVVKSSGIVLSLIGRKILGSQKVPYRLRRAIADAAVLLNANFVARDYVTKGTARKIEALTLNLICEQTPLPENRVTLSDKRDRLELPLAHVTWEPGVFMRRSVLRFSQLLKQDLSAAGIGFEFAPELATGDMTKLVLHDMAHTAGTTRMGMNPATSVVDDTCQVHGIRGLYVAGASVFPTSGHANPTMVIMALAIRLADHLKTRVVAHRLTHFES</sequence>
<dbReference type="PANTHER" id="PTHR42784:SF1">
    <property type="entry name" value="PYRANOSE 2-OXIDASE"/>
    <property type="match status" value="1"/>
</dbReference>
<dbReference type="RefSeq" id="WP_052148054.1">
    <property type="nucleotide sequence ID" value="NZ_CADFGF010000001.1"/>
</dbReference>
<protein>
    <submittedName>
        <fullName evidence="8">GMC family oxidoreductase</fullName>
    </submittedName>
</protein>
<dbReference type="InterPro" id="IPR006076">
    <property type="entry name" value="FAD-dep_OxRdtase"/>
</dbReference>
<evidence type="ECO:0000259" key="6">
    <source>
        <dbReference type="Pfam" id="PF01266"/>
    </source>
</evidence>
<dbReference type="InterPro" id="IPR051473">
    <property type="entry name" value="P2Ox-like"/>
</dbReference>
<comment type="caution">
    <text evidence="8">The sequence shown here is derived from an EMBL/GenBank/DDBJ whole genome shotgun (WGS) entry which is preliminary data.</text>
</comment>
<reference evidence="8" key="1">
    <citation type="journal article" date="2015" name="Genome Announc.">
        <title>Draft Genome Sequence of the Polyhydroxyalkanoate-Producing Bacterium Burkholderia sacchari LMG 19450 Isolated from Brazilian Sugarcane Plantation Soil.</title>
        <authorList>
            <person name="Alexandrino P.M."/>
            <person name="Mendonca T.T."/>
            <person name="Guaman Bautista L.P."/>
            <person name="Cherix J."/>
            <person name="Lozano-Sakalauskas G.C."/>
            <person name="Fujita A."/>
            <person name="Ramos Filho E."/>
            <person name="Long P."/>
            <person name="Padilla G."/>
            <person name="Taciro M.K."/>
            <person name="Gomez J.G."/>
            <person name="Silva L.F."/>
        </authorList>
    </citation>
    <scope>NUCLEOTIDE SEQUENCE</scope>
    <source>
        <strain evidence="8">LMG 19450</strain>
    </source>
</reference>
<evidence type="ECO:0000256" key="5">
    <source>
        <dbReference type="ARBA" id="ARBA00023002"/>
    </source>
</evidence>
<comment type="cofactor">
    <cofactor evidence="1">
        <name>FAD</name>
        <dbReference type="ChEBI" id="CHEBI:57692"/>
    </cofactor>
</comment>
<feature type="domain" description="Glucose-methanol-choline oxidoreductase C-terminal" evidence="7">
    <location>
        <begin position="447"/>
        <end position="572"/>
    </location>
</feature>
<dbReference type="Gene3D" id="3.50.50.60">
    <property type="entry name" value="FAD/NAD(P)-binding domain"/>
    <property type="match status" value="2"/>
</dbReference>